<proteinExistence type="predicted"/>
<protein>
    <submittedName>
        <fullName evidence="1">Uncharacterized protein</fullName>
    </submittedName>
</protein>
<dbReference type="EMBL" id="LN885086">
    <property type="protein sequence ID" value="CUQ67020.1"/>
    <property type="molecule type" value="Genomic_DNA"/>
</dbReference>
<sequence>MFVPVSSVNPLCPQEALNAVRRLGERPLAFEVRPEAYDKDAMPVLRHTIVRRIQQPINHAVEQFTTPATCMPSL</sequence>
<dbReference type="KEGG" id="nio:NITINOP_2048"/>
<keyword evidence="2" id="KW-1185">Reference proteome</keyword>
<evidence type="ECO:0000313" key="1">
    <source>
        <dbReference type="EMBL" id="CUQ67020.1"/>
    </source>
</evidence>
<organism evidence="1 2">
    <name type="scientific">Candidatus Nitrospira inopinata</name>
    <dbReference type="NCBI Taxonomy" id="1715989"/>
    <lineage>
        <taxon>Bacteria</taxon>
        <taxon>Pseudomonadati</taxon>
        <taxon>Nitrospirota</taxon>
        <taxon>Nitrospiria</taxon>
        <taxon>Nitrospirales</taxon>
        <taxon>Nitrospiraceae</taxon>
        <taxon>Nitrospira</taxon>
    </lineage>
</organism>
<accession>A0A0S4KRF2</accession>
<dbReference type="Proteomes" id="UP000066284">
    <property type="component" value="Chromosome 1"/>
</dbReference>
<evidence type="ECO:0000313" key="2">
    <source>
        <dbReference type="Proteomes" id="UP000066284"/>
    </source>
</evidence>
<name>A0A0S4KRF2_9BACT</name>
<gene>
    <name evidence="1" type="ORF">NITINOP_2048</name>
</gene>
<dbReference type="AlphaFoldDB" id="A0A0S4KRF2"/>
<reference evidence="2" key="1">
    <citation type="submission" date="2015-09" db="EMBL/GenBank/DDBJ databases">
        <authorList>
            <person name="Daims H."/>
        </authorList>
    </citation>
    <scope>NUCLEOTIDE SEQUENCE [LARGE SCALE GENOMIC DNA]</scope>
</reference>